<reference evidence="1 2" key="1">
    <citation type="submission" date="2022-05" db="EMBL/GenBank/DDBJ databases">
        <authorList>
            <consortium name="Genoscope - CEA"/>
            <person name="William W."/>
        </authorList>
    </citation>
    <scope>NUCLEOTIDE SEQUENCE [LARGE SCALE GENOMIC DNA]</scope>
</reference>
<proteinExistence type="predicted"/>
<gene>
    <name evidence="1" type="ORF">PEVE_00028118</name>
</gene>
<sequence>MREARSGSGLVELKSNNKTLTPEAFSTIPSEDIKNWFDPSMRKDLPKQLLIAMQVSKDGTEEPLIIIPFNKTVVENQTKREVYRPRTSPSNKFVKAINDIELAQTNANASDVKYSSAALAKLKLVVERAIRSKSYKYARQVT</sequence>
<keyword evidence="2" id="KW-1185">Reference proteome</keyword>
<evidence type="ECO:0000313" key="2">
    <source>
        <dbReference type="Proteomes" id="UP001159427"/>
    </source>
</evidence>
<organism evidence="1 2">
    <name type="scientific">Porites evermanni</name>
    <dbReference type="NCBI Taxonomy" id="104178"/>
    <lineage>
        <taxon>Eukaryota</taxon>
        <taxon>Metazoa</taxon>
        <taxon>Cnidaria</taxon>
        <taxon>Anthozoa</taxon>
        <taxon>Hexacorallia</taxon>
        <taxon>Scleractinia</taxon>
        <taxon>Fungiina</taxon>
        <taxon>Poritidae</taxon>
        <taxon>Porites</taxon>
    </lineage>
</organism>
<name>A0ABN8SSN6_9CNID</name>
<evidence type="ECO:0000313" key="1">
    <source>
        <dbReference type="EMBL" id="CAH3194590.1"/>
    </source>
</evidence>
<dbReference type="Proteomes" id="UP001159427">
    <property type="component" value="Unassembled WGS sequence"/>
</dbReference>
<dbReference type="EMBL" id="CALNXI010003898">
    <property type="protein sequence ID" value="CAH3194590.1"/>
    <property type="molecule type" value="Genomic_DNA"/>
</dbReference>
<accession>A0ABN8SSN6</accession>
<protein>
    <submittedName>
        <fullName evidence="1">Uncharacterized protein</fullName>
    </submittedName>
</protein>
<comment type="caution">
    <text evidence="1">The sequence shown here is derived from an EMBL/GenBank/DDBJ whole genome shotgun (WGS) entry which is preliminary data.</text>
</comment>